<accession>A0A081RIH7</accession>
<keyword evidence="2" id="KW-1133">Transmembrane helix</keyword>
<evidence type="ECO:0000256" key="1">
    <source>
        <dbReference type="SAM" id="MobiDB-lite"/>
    </source>
</evidence>
<evidence type="ECO:0000313" key="4">
    <source>
        <dbReference type="Proteomes" id="UP000028411"/>
    </source>
</evidence>
<feature type="region of interest" description="Disordered" evidence="1">
    <location>
        <begin position="206"/>
        <end position="229"/>
    </location>
</feature>
<dbReference type="InterPro" id="IPR005498">
    <property type="entry name" value="T4SS_VirB10/TraB/TrbI"/>
</dbReference>
<evidence type="ECO:0000256" key="2">
    <source>
        <dbReference type="SAM" id="Phobius"/>
    </source>
</evidence>
<proteinExistence type="predicted"/>
<dbReference type="OrthoDB" id="15544at2"/>
<dbReference type="CDD" id="cd16430">
    <property type="entry name" value="TraB"/>
    <property type="match status" value="1"/>
</dbReference>
<dbReference type="EMBL" id="JFHR01000003">
    <property type="protein sequence ID" value="KEQ55000.1"/>
    <property type="molecule type" value="Genomic_DNA"/>
</dbReference>
<name>A0A081RIH7_SPHCR</name>
<feature type="transmembrane region" description="Helical" evidence="2">
    <location>
        <begin position="39"/>
        <end position="58"/>
    </location>
</feature>
<dbReference type="AlphaFoldDB" id="A0A081RIH7"/>
<dbReference type="eggNOG" id="COG3170">
    <property type="taxonomic scope" value="Bacteria"/>
</dbReference>
<protein>
    <submittedName>
        <fullName evidence="3">TraB pilus assembly family protein</fullName>
    </submittedName>
</protein>
<keyword evidence="2" id="KW-0812">Transmembrane</keyword>
<gene>
    <name evidence="3" type="ORF">BV95_00549</name>
</gene>
<keyword evidence="2" id="KW-0472">Membrane</keyword>
<feature type="compositionally biased region" description="Polar residues" evidence="1">
    <location>
        <begin position="212"/>
        <end position="228"/>
    </location>
</feature>
<dbReference type="Proteomes" id="UP000028411">
    <property type="component" value="Unassembled WGS sequence"/>
</dbReference>
<organism evidence="3 4">
    <name type="scientific">Sphingobium chlorophenolicum</name>
    <dbReference type="NCBI Taxonomy" id="46429"/>
    <lineage>
        <taxon>Bacteria</taxon>
        <taxon>Pseudomonadati</taxon>
        <taxon>Pseudomonadota</taxon>
        <taxon>Alphaproteobacteria</taxon>
        <taxon>Sphingomonadales</taxon>
        <taxon>Sphingomonadaceae</taxon>
        <taxon>Sphingobium</taxon>
    </lineage>
</organism>
<dbReference type="RefSeq" id="WP_007406327.1">
    <property type="nucleotide sequence ID" value="NZ_JFHR01000003.1"/>
</dbReference>
<evidence type="ECO:0000313" key="3">
    <source>
        <dbReference type="EMBL" id="KEQ55000.1"/>
    </source>
</evidence>
<comment type="caution">
    <text evidence="3">The sequence shown here is derived from an EMBL/GenBank/DDBJ whole genome shotgun (WGS) entry which is preliminary data.</text>
</comment>
<dbReference type="PATRIC" id="fig|46429.4.peg.540"/>
<dbReference type="Pfam" id="PF03743">
    <property type="entry name" value="TrbI"/>
    <property type="match status" value="1"/>
</dbReference>
<feature type="region of interest" description="Disordered" evidence="1">
    <location>
        <begin position="156"/>
        <end position="185"/>
    </location>
</feature>
<reference evidence="3 4" key="1">
    <citation type="submission" date="2014-02" db="EMBL/GenBank/DDBJ databases">
        <title>Whole genome sequence of Sphingobium chlorophenolicum NBRC 16172.</title>
        <authorList>
            <person name="Gan H.M."/>
            <person name="Gan H.Y."/>
            <person name="Chew T.H."/>
            <person name="Savka M.A."/>
        </authorList>
    </citation>
    <scope>NUCLEOTIDE SEQUENCE [LARGE SCALE GENOMIC DNA]</scope>
    <source>
        <strain evidence="3 4">NBRC 16172</strain>
    </source>
</reference>
<feature type="region of interest" description="Disordered" evidence="1">
    <location>
        <begin position="1"/>
        <end position="27"/>
    </location>
</feature>
<sequence>MSLKDIFQRNRAKQLDTEPEEGGDSELMAGNDAVRKKQLLYLGCGGAVALVLGSWYVMGDDAKLKPVGTDGKEVKITTDDMVNRNMSQREWQAASEAQMQSINNQLKGVDGQRAQMEQLQAQIAALQGEKQSMASDGQRVMSAYQQENDQLRQQIAQRNAAPAAPAPTQMYGPGQPNYRTPGAPMTAGEAAAAAVSQSRSIKLVSFEGGPSGTATRISGGTTSYTDSPNYLPPNSIAKAKVIVGVDASAGVQSQTDPLPVILRITGPARSVYQNGKLLTTRIEGCVINGAARGDLSSEKVYVKLQRMTCPQANGRFAVSDVKGFISFAGKTGVRGRVVSREGSLAMQAFFAGLVGGAGNALNTAFNQPLATFETDGKGGINRTPSIGNVGLRALGGGADESGRTVSKYLIERAEQYQPIIEMPTGIDVEIVFLEGVFIQN</sequence>